<feature type="compositionally biased region" description="Acidic residues" evidence="1">
    <location>
        <begin position="43"/>
        <end position="54"/>
    </location>
</feature>
<keyword evidence="3" id="KW-1185">Reference proteome</keyword>
<sequence length="54" mass="5903">MTNGRKEQTRGVDRDDGKDRQPADAPDGSSTPDSVAPILQSEDKDELFDEDAPE</sequence>
<dbReference type="EMBL" id="CADIKK010000010">
    <property type="protein sequence ID" value="CAB3787201.1"/>
    <property type="molecule type" value="Genomic_DNA"/>
</dbReference>
<protein>
    <submittedName>
        <fullName evidence="2">Uncharacterized protein</fullName>
    </submittedName>
</protein>
<accession>A0A6S7BFR1</accession>
<reference evidence="2 3" key="1">
    <citation type="submission" date="2020-04" db="EMBL/GenBank/DDBJ databases">
        <authorList>
            <person name="De Canck E."/>
        </authorList>
    </citation>
    <scope>NUCLEOTIDE SEQUENCE [LARGE SCALE GENOMIC DNA]</scope>
    <source>
        <strain evidence="2 3">LMG 28614</strain>
    </source>
</reference>
<organism evidence="2 3">
    <name type="scientific">Paraburkholderia ultramafica</name>
    <dbReference type="NCBI Taxonomy" id="1544867"/>
    <lineage>
        <taxon>Bacteria</taxon>
        <taxon>Pseudomonadati</taxon>
        <taxon>Pseudomonadota</taxon>
        <taxon>Betaproteobacteria</taxon>
        <taxon>Burkholderiales</taxon>
        <taxon>Burkholderiaceae</taxon>
        <taxon>Paraburkholderia</taxon>
    </lineage>
</organism>
<dbReference type="RefSeq" id="WP_175149775.1">
    <property type="nucleotide sequence ID" value="NZ_CADIKK010000010.1"/>
</dbReference>
<gene>
    <name evidence="2" type="ORF">LMG28614_02446</name>
</gene>
<dbReference type="AlphaFoldDB" id="A0A6S7BFR1"/>
<evidence type="ECO:0000313" key="3">
    <source>
        <dbReference type="Proteomes" id="UP000494365"/>
    </source>
</evidence>
<evidence type="ECO:0000313" key="2">
    <source>
        <dbReference type="EMBL" id="CAB3787201.1"/>
    </source>
</evidence>
<feature type="compositionally biased region" description="Basic and acidic residues" evidence="1">
    <location>
        <begin position="1"/>
        <end position="22"/>
    </location>
</feature>
<evidence type="ECO:0000256" key="1">
    <source>
        <dbReference type="SAM" id="MobiDB-lite"/>
    </source>
</evidence>
<name>A0A6S7BFR1_9BURK</name>
<feature type="region of interest" description="Disordered" evidence="1">
    <location>
        <begin position="1"/>
        <end position="54"/>
    </location>
</feature>
<dbReference type="Proteomes" id="UP000494365">
    <property type="component" value="Unassembled WGS sequence"/>
</dbReference>
<proteinExistence type="predicted"/>